<reference evidence="1" key="2">
    <citation type="submission" date="2020-11" db="EMBL/GenBank/DDBJ databases">
        <authorList>
            <person name="McCartney M.A."/>
            <person name="Auch B."/>
            <person name="Kono T."/>
            <person name="Mallez S."/>
            <person name="Becker A."/>
            <person name="Gohl D.M."/>
            <person name="Silverstein K.A.T."/>
            <person name="Koren S."/>
            <person name="Bechman K.B."/>
            <person name="Herman A."/>
            <person name="Abrahante J.E."/>
            <person name="Garbe J."/>
        </authorList>
    </citation>
    <scope>NUCLEOTIDE SEQUENCE</scope>
    <source>
        <strain evidence="1">Duluth1</strain>
        <tissue evidence="1">Whole animal</tissue>
    </source>
</reference>
<organism evidence="1 2">
    <name type="scientific">Dreissena polymorpha</name>
    <name type="common">Zebra mussel</name>
    <name type="synonym">Mytilus polymorpha</name>
    <dbReference type="NCBI Taxonomy" id="45954"/>
    <lineage>
        <taxon>Eukaryota</taxon>
        <taxon>Metazoa</taxon>
        <taxon>Spiralia</taxon>
        <taxon>Lophotrochozoa</taxon>
        <taxon>Mollusca</taxon>
        <taxon>Bivalvia</taxon>
        <taxon>Autobranchia</taxon>
        <taxon>Heteroconchia</taxon>
        <taxon>Euheterodonta</taxon>
        <taxon>Imparidentia</taxon>
        <taxon>Neoheterodontei</taxon>
        <taxon>Myida</taxon>
        <taxon>Dreissenoidea</taxon>
        <taxon>Dreissenidae</taxon>
        <taxon>Dreissena</taxon>
    </lineage>
</organism>
<evidence type="ECO:0000313" key="2">
    <source>
        <dbReference type="Proteomes" id="UP000828390"/>
    </source>
</evidence>
<dbReference type="EMBL" id="JAIWYP010000013">
    <property type="protein sequence ID" value="KAH3714742.1"/>
    <property type="molecule type" value="Genomic_DNA"/>
</dbReference>
<name>A0A9D4C076_DREPO</name>
<dbReference type="Proteomes" id="UP000828390">
    <property type="component" value="Unassembled WGS sequence"/>
</dbReference>
<reference evidence="1" key="1">
    <citation type="journal article" date="2019" name="bioRxiv">
        <title>The Genome of the Zebra Mussel, Dreissena polymorpha: A Resource for Invasive Species Research.</title>
        <authorList>
            <person name="McCartney M.A."/>
            <person name="Auch B."/>
            <person name="Kono T."/>
            <person name="Mallez S."/>
            <person name="Zhang Y."/>
            <person name="Obille A."/>
            <person name="Becker A."/>
            <person name="Abrahante J.E."/>
            <person name="Garbe J."/>
            <person name="Badalamenti J.P."/>
            <person name="Herman A."/>
            <person name="Mangelson H."/>
            <person name="Liachko I."/>
            <person name="Sullivan S."/>
            <person name="Sone E.D."/>
            <person name="Koren S."/>
            <person name="Silverstein K.A.T."/>
            <person name="Beckman K.B."/>
            <person name="Gohl D.M."/>
        </authorList>
    </citation>
    <scope>NUCLEOTIDE SEQUENCE</scope>
    <source>
        <strain evidence="1">Duluth1</strain>
        <tissue evidence="1">Whole animal</tissue>
    </source>
</reference>
<accession>A0A9D4C076</accession>
<sequence>MRDEVDDLRDKIAISIITYRQLVSNLRVIFHATGCDIARDVLMLHGGASV</sequence>
<proteinExistence type="predicted"/>
<protein>
    <submittedName>
        <fullName evidence="1">Uncharacterized protein</fullName>
    </submittedName>
</protein>
<comment type="caution">
    <text evidence="1">The sequence shown here is derived from an EMBL/GenBank/DDBJ whole genome shotgun (WGS) entry which is preliminary data.</text>
</comment>
<keyword evidence="2" id="KW-1185">Reference proteome</keyword>
<evidence type="ECO:0000313" key="1">
    <source>
        <dbReference type="EMBL" id="KAH3714742.1"/>
    </source>
</evidence>
<gene>
    <name evidence="1" type="ORF">DPMN_057441</name>
</gene>
<dbReference type="AlphaFoldDB" id="A0A9D4C076"/>